<dbReference type="SUPFAM" id="SSF55144">
    <property type="entry name" value="LigT-like"/>
    <property type="match status" value="1"/>
</dbReference>
<organism evidence="5 6">
    <name type="scientific">Nadsonia fulvescens var. elongata DSM 6958</name>
    <dbReference type="NCBI Taxonomy" id="857566"/>
    <lineage>
        <taxon>Eukaryota</taxon>
        <taxon>Fungi</taxon>
        <taxon>Dikarya</taxon>
        <taxon>Ascomycota</taxon>
        <taxon>Saccharomycotina</taxon>
        <taxon>Dipodascomycetes</taxon>
        <taxon>Dipodascales</taxon>
        <taxon>Dipodascales incertae sedis</taxon>
        <taxon>Nadsonia</taxon>
    </lineage>
</organism>
<sequence>FAPHITITTGIILNHDHSSPESSSSAAKAEIDLILDKALSAARSVPNFTITLQSVKTGAFFFKKVYFEISPSNSALASLAQLSREVFVLLPQAIANQPHYHALSEGDRARIDAEVAKRAQSWAQSEFDPHLSLVYSELYPVNEALQRTINQRLEDALGPGFETRGIGWSGGRLSLVRCEGPIHQWQKLGYRDI</sequence>
<dbReference type="AlphaFoldDB" id="A0A1E3PN61"/>
<comment type="similarity">
    <text evidence="2">Belongs to the 2H phosphoesterase superfamily. CPD1 family.</text>
</comment>
<feature type="non-terminal residue" evidence="5">
    <location>
        <position position="1"/>
    </location>
</feature>
<proteinExistence type="inferred from homology"/>
<dbReference type="Pfam" id="PF07823">
    <property type="entry name" value="CPDase"/>
    <property type="match status" value="1"/>
</dbReference>
<dbReference type="EMBL" id="KV454408">
    <property type="protein sequence ID" value="ODQ66730.1"/>
    <property type="molecule type" value="Genomic_DNA"/>
</dbReference>
<reference evidence="5 6" key="1">
    <citation type="journal article" date="2016" name="Proc. Natl. Acad. Sci. U.S.A.">
        <title>Comparative genomics of biotechnologically important yeasts.</title>
        <authorList>
            <person name="Riley R."/>
            <person name="Haridas S."/>
            <person name="Wolfe K.H."/>
            <person name="Lopes M.R."/>
            <person name="Hittinger C.T."/>
            <person name="Goeker M."/>
            <person name="Salamov A.A."/>
            <person name="Wisecaver J.H."/>
            <person name="Long T.M."/>
            <person name="Calvey C.H."/>
            <person name="Aerts A.L."/>
            <person name="Barry K.W."/>
            <person name="Choi C."/>
            <person name="Clum A."/>
            <person name="Coughlan A.Y."/>
            <person name="Deshpande S."/>
            <person name="Douglass A.P."/>
            <person name="Hanson S.J."/>
            <person name="Klenk H.-P."/>
            <person name="LaButti K.M."/>
            <person name="Lapidus A."/>
            <person name="Lindquist E.A."/>
            <person name="Lipzen A.M."/>
            <person name="Meier-Kolthoff J.P."/>
            <person name="Ohm R.A."/>
            <person name="Otillar R.P."/>
            <person name="Pangilinan J.L."/>
            <person name="Peng Y."/>
            <person name="Rokas A."/>
            <person name="Rosa C.A."/>
            <person name="Scheuner C."/>
            <person name="Sibirny A.A."/>
            <person name="Slot J.C."/>
            <person name="Stielow J.B."/>
            <person name="Sun H."/>
            <person name="Kurtzman C.P."/>
            <person name="Blackwell M."/>
            <person name="Grigoriev I.V."/>
            <person name="Jeffries T.W."/>
        </authorList>
    </citation>
    <scope>NUCLEOTIDE SEQUENCE [LARGE SCALE GENOMIC DNA]</scope>
    <source>
        <strain evidence="5 6">DSM 6958</strain>
    </source>
</reference>
<evidence type="ECO:0000256" key="2">
    <source>
        <dbReference type="ARBA" id="ARBA00006037"/>
    </source>
</evidence>
<dbReference type="Proteomes" id="UP000095009">
    <property type="component" value="Unassembled WGS sequence"/>
</dbReference>
<protein>
    <recommendedName>
        <fullName evidence="4">2',3'-cyclic-nucleotide 3'-phosphodiesterase</fullName>
        <ecNumber evidence="3">3.1.4.37</ecNumber>
    </recommendedName>
</protein>
<accession>A0A1E3PN61</accession>
<keyword evidence="6" id="KW-1185">Reference proteome</keyword>
<name>A0A1E3PN61_9ASCO</name>
<dbReference type="PANTHER" id="PTHR28141">
    <property type="entry name" value="2',3'-CYCLIC-NUCLEOTIDE 3'-PHOSPHODIESTERASE"/>
    <property type="match status" value="1"/>
</dbReference>
<evidence type="ECO:0000256" key="4">
    <source>
        <dbReference type="ARBA" id="ARBA00014478"/>
    </source>
</evidence>
<dbReference type="OrthoDB" id="514292at2759"/>
<gene>
    <name evidence="5" type="ORF">NADFUDRAFT_14284</name>
</gene>
<dbReference type="InterPro" id="IPR012386">
    <property type="entry name" value="Cyclic-nucl_3Pdiesterase"/>
</dbReference>
<dbReference type="GO" id="GO:0009187">
    <property type="term" value="P:cyclic nucleotide metabolic process"/>
    <property type="evidence" value="ECO:0007669"/>
    <property type="project" value="TreeGrafter"/>
</dbReference>
<dbReference type="PANTHER" id="PTHR28141:SF1">
    <property type="entry name" value="2',3'-CYCLIC-NUCLEOTIDE 3'-PHOSPHODIESTERASE"/>
    <property type="match status" value="1"/>
</dbReference>
<feature type="non-terminal residue" evidence="5">
    <location>
        <position position="193"/>
    </location>
</feature>
<dbReference type="GO" id="GO:0004113">
    <property type="term" value="F:2',3'-cyclic-nucleotide 3'-phosphodiesterase activity"/>
    <property type="evidence" value="ECO:0007669"/>
    <property type="project" value="UniProtKB-EC"/>
</dbReference>
<dbReference type="EC" id="3.1.4.37" evidence="3"/>
<dbReference type="Gene3D" id="3.90.1140.10">
    <property type="entry name" value="Cyclic phosphodiesterase"/>
    <property type="match status" value="1"/>
</dbReference>
<dbReference type="STRING" id="857566.A0A1E3PN61"/>
<evidence type="ECO:0000256" key="3">
    <source>
        <dbReference type="ARBA" id="ARBA00012317"/>
    </source>
</evidence>
<evidence type="ECO:0000313" key="6">
    <source>
        <dbReference type="Proteomes" id="UP000095009"/>
    </source>
</evidence>
<comment type="function">
    <text evidence="1">Involved in the metabolism of ADP-ribose 1',2'-cyclic phosphate which is produced as a consequence of tRNA splicing.</text>
</comment>
<evidence type="ECO:0000313" key="5">
    <source>
        <dbReference type="EMBL" id="ODQ66730.1"/>
    </source>
</evidence>
<dbReference type="InterPro" id="IPR009097">
    <property type="entry name" value="Cyclic_Pdiesterase"/>
</dbReference>
<evidence type="ECO:0000256" key="1">
    <source>
        <dbReference type="ARBA" id="ARBA00003831"/>
    </source>
</evidence>